<gene>
    <name evidence="2" type="ORF">PHYEVI_LOCUS6927</name>
</gene>
<proteinExistence type="predicted"/>
<dbReference type="Proteomes" id="UP001153712">
    <property type="component" value="Chromosome 3"/>
</dbReference>
<reference evidence="2" key="1">
    <citation type="submission" date="2022-01" db="EMBL/GenBank/DDBJ databases">
        <authorList>
            <person name="King R."/>
        </authorList>
    </citation>
    <scope>NUCLEOTIDE SEQUENCE</scope>
</reference>
<keyword evidence="3" id="KW-1185">Reference proteome</keyword>
<organism evidence="2 3">
    <name type="scientific">Phyllotreta striolata</name>
    <name type="common">Striped flea beetle</name>
    <name type="synonym">Crioceris striolata</name>
    <dbReference type="NCBI Taxonomy" id="444603"/>
    <lineage>
        <taxon>Eukaryota</taxon>
        <taxon>Metazoa</taxon>
        <taxon>Ecdysozoa</taxon>
        <taxon>Arthropoda</taxon>
        <taxon>Hexapoda</taxon>
        <taxon>Insecta</taxon>
        <taxon>Pterygota</taxon>
        <taxon>Neoptera</taxon>
        <taxon>Endopterygota</taxon>
        <taxon>Coleoptera</taxon>
        <taxon>Polyphaga</taxon>
        <taxon>Cucujiformia</taxon>
        <taxon>Chrysomeloidea</taxon>
        <taxon>Chrysomelidae</taxon>
        <taxon>Galerucinae</taxon>
        <taxon>Alticini</taxon>
        <taxon>Phyllotreta</taxon>
    </lineage>
</organism>
<evidence type="ECO:0000256" key="1">
    <source>
        <dbReference type="SAM" id="SignalP"/>
    </source>
</evidence>
<protein>
    <recommendedName>
        <fullName evidence="4">Protein sleepless</fullName>
    </recommendedName>
</protein>
<evidence type="ECO:0000313" key="2">
    <source>
        <dbReference type="EMBL" id="CAG9860577.1"/>
    </source>
</evidence>
<dbReference type="EMBL" id="OU900096">
    <property type="protein sequence ID" value="CAG9860577.1"/>
    <property type="molecule type" value="Genomic_DNA"/>
</dbReference>
<evidence type="ECO:0000313" key="3">
    <source>
        <dbReference type="Proteomes" id="UP001153712"/>
    </source>
</evidence>
<sequence length="145" mass="15860">MSFGQYLAFTCAVVVSVLHTGASLECYTCNATFVTERGDDACKNLQTVTKCTDPAVCLSAVLVIEDAAGKKYNEIKSCNIQQGGKECELFLKNMQNMYPATKMSLYKNKCSVCDKEKCNENSKASTAFVPSLLAFAVSFVLYKLI</sequence>
<keyword evidence="1" id="KW-0732">Signal</keyword>
<feature type="signal peptide" evidence="1">
    <location>
        <begin position="1"/>
        <end position="23"/>
    </location>
</feature>
<dbReference type="OrthoDB" id="6726762at2759"/>
<dbReference type="AlphaFoldDB" id="A0A9N9TSS8"/>
<accession>A0A9N9TSS8</accession>
<feature type="chain" id="PRO_5040129444" description="Protein sleepless" evidence="1">
    <location>
        <begin position="24"/>
        <end position="145"/>
    </location>
</feature>
<name>A0A9N9TSS8_PHYSR</name>
<evidence type="ECO:0008006" key="4">
    <source>
        <dbReference type="Google" id="ProtNLM"/>
    </source>
</evidence>